<reference evidence="24 25" key="1">
    <citation type="submission" date="2021-07" db="EMBL/GenBank/DDBJ databases">
        <authorList>
            <person name="Imarazene B."/>
            <person name="Zahm M."/>
            <person name="Klopp C."/>
            <person name="Cabau C."/>
            <person name="Beille S."/>
            <person name="Jouanno E."/>
            <person name="Castinel A."/>
            <person name="Lluch J."/>
            <person name="Gil L."/>
            <person name="Kuchtly C."/>
            <person name="Lopez Roques C."/>
            <person name="Donnadieu C."/>
            <person name="Parrinello H."/>
            <person name="Journot L."/>
            <person name="Du K."/>
            <person name="Schartl M."/>
            <person name="Retaux S."/>
            <person name="Guiguen Y."/>
        </authorList>
    </citation>
    <scope>NUCLEOTIDE SEQUENCE [LARGE SCALE GENOMIC DNA]</scope>
    <source>
        <strain evidence="24">Pach_M1</strain>
        <tissue evidence="24">Testis</tissue>
    </source>
</reference>
<evidence type="ECO:0000256" key="16">
    <source>
        <dbReference type="ARBA" id="ARBA00023179"/>
    </source>
</evidence>
<feature type="coiled-coil region" evidence="19">
    <location>
        <begin position="173"/>
        <end position="204"/>
    </location>
</feature>
<dbReference type="InterPro" id="IPR003649">
    <property type="entry name" value="Bbox_C"/>
</dbReference>
<sequence>MSLPLDLSSFTRDASLETLEKQLICPICLEVFTKPVVILPCQHNLCRKCANELYLPSLLQVGFGGRFRCPSCRHDVVLDRHGVYGLPRNLLVENIIDVYKQESASSRPPPKPLAQITCEQHEGEKLNIYCITCQLPTCSLCKVFGAHSTCQVAPIPEVYQQQKTELSNGLGCLVATNENIEAFINDLEELCRNIEENGKNQTQVLCEKFDRMSAILEERRKIMVQEITYEQDEKIGWTRSLVQTYSEHVDTNSKLMKTAFSAMEEPEMAAFLQSIDFLSSRVSEAAKCTPMETLVPGYENMDHYKVDFNAEERALYQLDFLQPEDEVEEDPEEPEEPESDPETQLETEPEMEPEPEPEPRHSPVQNPEMAQDLRPESLAINSAEPQKKEDTHAHAEAKNYTLCEKNGLSTLQKGQPEFGCEELDAGGLRNQSVPVQADDETKLYPSWYKPHREMLSPNLALSFDAMGARGHEPQLVKDPSVQSPLQQFQTPLSMWLSSSGFIPVATENLENPERSHSGKDSPDSVQGQVTEAEKPVTELGADESARKEGMTSLSLQVSLDHHPCLLPPDLSGHPPEGMGKHSVHSKHIALTGHSAFRLQLQRTQWWGQSLLL</sequence>
<dbReference type="PROSITE" id="PS50119">
    <property type="entry name" value="ZF_BBOX"/>
    <property type="match status" value="1"/>
</dbReference>
<evidence type="ECO:0000256" key="19">
    <source>
        <dbReference type="SAM" id="Coils"/>
    </source>
</evidence>
<dbReference type="InterPro" id="IPR001841">
    <property type="entry name" value="Znf_RING"/>
</dbReference>
<dbReference type="Gene3D" id="1.20.5.170">
    <property type="match status" value="1"/>
</dbReference>
<dbReference type="InterPro" id="IPR033492">
    <property type="entry name" value="Trim54_Bbox2_Zfn"/>
</dbReference>
<dbReference type="SUPFAM" id="SSF57845">
    <property type="entry name" value="B-box zinc-binding domain"/>
    <property type="match status" value="1"/>
</dbReference>
<keyword evidence="8" id="KW-0808">Transferase</keyword>
<evidence type="ECO:0000256" key="3">
    <source>
        <dbReference type="ARBA" id="ARBA00004123"/>
    </source>
</evidence>
<evidence type="ECO:0000256" key="5">
    <source>
        <dbReference type="ARBA" id="ARBA00012483"/>
    </source>
</evidence>
<keyword evidence="16" id="KW-0514">Muscle protein</keyword>
<dbReference type="SMART" id="SM00336">
    <property type="entry name" value="BBOX"/>
    <property type="match status" value="1"/>
</dbReference>
<evidence type="ECO:0000256" key="20">
    <source>
        <dbReference type="SAM" id="MobiDB-lite"/>
    </source>
</evidence>
<dbReference type="GO" id="GO:0061630">
    <property type="term" value="F:ubiquitin protein ligase activity"/>
    <property type="evidence" value="ECO:0007669"/>
    <property type="project" value="UniProtKB-EC"/>
</dbReference>
<dbReference type="SMART" id="SM00502">
    <property type="entry name" value="BBC"/>
    <property type="match status" value="1"/>
</dbReference>
<evidence type="ECO:0000256" key="1">
    <source>
        <dbReference type="ARBA" id="ARBA00000900"/>
    </source>
</evidence>
<dbReference type="GO" id="GO:0005737">
    <property type="term" value="C:cytoplasm"/>
    <property type="evidence" value="ECO:0007669"/>
    <property type="project" value="UniProtKB-SubCell"/>
</dbReference>
<evidence type="ECO:0000259" key="22">
    <source>
        <dbReference type="PROSITE" id="PS50119"/>
    </source>
</evidence>
<feature type="compositionally biased region" description="Acidic residues" evidence="20">
    <location>
        <begin position="324"/>
        <end position="356"/>
    </location>
</feature>
<keyword evidence="13" id="KW-0833">Ubl conjugation pathway</keyword>
<evidence type="ECO:0000313" key="24">
    <source>
        <dbReference type="EMBL" id="KAG9269534.1"/>
    </source>
</evidence>
<evidence type="ECO:0000256" key="9">
    <source>
        <dbReference type="ARBA" id="ARBA00022701"/>
    </source>
</evidence>
<feature type="domain" description="COS" evidence="23">
    <location>
        <begin position="263"/>
        <end position="321"/>
    </location>
</feature>
<dbReference type="InterPro" id="IPR013083">
    <property type="entry name" value="Znf_RING/FYVE/PHD"/>
</dbReference>
<evidence type="ECO:0000256" key="7">
    <source>
        <dbReference type="ARBA" id="ARBA00022490"/>
    </source>
</evidence>
<evidence type="ECO:0000256" key="10">
    <source>
        <dbReference type="ARBA" id="ARBA00022723"/>
    </source>
</evidence>
<evidence type="ECO:0000259" key="23">
    <source>
        <dbReference type="PROSITE" id="PS51262"/>
    </source>
</evidence>
<evidence type="ECO:0000256" key="11">
    <source>
        <dbReference type="ARBA" id="ARBA00022771"/>
    </source>
</evidence>
<evidence type="ECO:0000256" key="18">
    <source>
        <dbReference type="PROSITE-ProRule" id="PRU00024"/>
    </source>
</evidence>
<accession>A0A8T2LF50</accession>
<evidence type="ECO:0000256" key="6">
    <source>
        <dbReference type="ARBA" id="ARBA00014725"/>
    </source>
</evidence>
<comment type="subcellular location">
    <subcellularLocation>
        <location evidence="4">Cytoplasm</location>
    </subcellularLocation>
    <subcellularLocation>
        <location evidence="3">Nucleus</location>
    </subcellularLocation>
</comment>
<feature type="domain" description="B box-type" evidence="22">
    <location>
        <begin position="113"/>
        <end position="155"/>
    </location>
</feature>
<dbReference type="InterPro" id="IPR027370">
    <property type="entry name" value="Znf-RING_euk"/>
</dbReference>
<dbReference type="EC" id="2.3.2.27" evidence="5"/>
<dbReference type="InterPro" id="IPR050617">
    <property type="entry name" value="E3_ligase_FN3/SPRY"/>
</dbReference>
<feature type="region of interest" description="Disordered" evidence="20">
    <location>
        <begin position="324"/>
        <end position="367"/>
    </location>
</feature>
<dbReference type="Pfam" id="PF00643">
    <property type="entry name" value="zf-B_box"/>
    <property type="match status" value="1"/>
</dbReference>
<evidence type="ECO:0000259" key="21">
    <source>
        <dbReference type="PROSITE" id="PS50089"/>
    </source>
</evidence>
<keyword evidence="7" id="KW-0963">Cytoplasm</keyword>
<dbReference type="PANTHER" id="PTHR24099">
    <property type="entry name" value="E3 UBIQUITIN-PROTEIN LIGASE TRIM36-RELATED"/>
    <property type="match status" value="1"/>
</dbReference>
<comment type="catalytic activity">
    <reaction evidence="1">
        <text>S-ubiquitinyl-[E2 ubiquitin-conjugating enzyme]-L-cysteine + [acceptor protein]-L-lysine = [E2 ubiquitin-conjugating enzyme]-L-cysteine + N(6)-ubiquitinyl-[acceptor protein]-L-lysine.</text>
        <dbReference type="EC" id="2.3.2.27"/>
    </reaction>
</comment>
<dbReference type="Gene3D" id="3.30.160.60">
    <property type="entry name" value="Classic Zinc Finger"/>
    <property type="match status" value="1"/>
</dbReference>
<gene>
    <name evidence="24" type="primary">TRIM55</name>
    <name evidence="24" type="ORF">AMEX_G16579</name>
</gene>
<organism evidence="24 25">
    <name type="scientific">Astyanax mexicanus</name>
    <name type="common">Blind cave fish</name>
    <name type="synonym">Astyanax fasciatus mexicanus</name>
    <dbReference type="NCBI Taxonomy" id="7994"/>
    <lineage>
        <taxon>Eukaryota</taxon>
        <taxon>Metazoa</taxon>
        <taxon>Chordata</taxon>
        <taxon>Craniata</taxon>
        <taxon>Vertebrata</taxon>
        <taxon>Euteleostomi</taxon>
        <taxon>Actinopterygii</taxon>
        <taxon>Neopterygii</taxon>
        <taxon>Teleostei</taxon>
        <taxon>Ostariophysi</taxon>
        <taxon>Characiformes</taxon>
        <taxon>Characoidei</taxon>
        <taxon>Acestrorhamphidae</taxon>
        <taxon>Acestrorhamphinae</taxon>
        <taxon>Astyanax</taxon>
    </lineage>
</organism>
<dbReference type="Proteomes" id="UP000752171">
    <property type="component" value="Unassembled WGS sequence"/>
</dbReference>
<dbReference type="SMART" id="SM00184">
    <property type="entry name" value="RING"/>
    <property type="match status" value="1"/>
</dbReference>
<feature type="domain" description="RING-type" evidence="21">
    <location>
        <begin position="25"/>
        <end position="73"/>
    </location>
</feature>
<keyword evidence="12" id="KW-0221">Differentiation</keyword>
<dbReference type="Pfam" id="PF13445">
    <property type="entry name" value="zf-RING_UBOX"/>
    <property type="match status" value="1"/>
</dbReference>
<evidence type="ECO:0000256" key="15">
    <source>
        <dbReference type="ARBA" id="ARBA00023054"/>
    </source>
</evidence>
<keyword evidence="14" id="KW-0862">Zinc</keyword>
<keyword evidence="11 18" id="KW-0863">Zinc-finger</keyword>
<feature type="region of interest" description="Disordered" evidence="20">
    <location>
        <begin position="510"/>
        <end position="546"/>
    </location>
</feature>
<dbReference type="Gene3D" id="3.30.40.10">
    <property type="entry name" value="Zinc/RING finger domain, C3HC4 (zinc finger)"/>
    <property type="match status" value="1"/>
</dbReference>
<keyword evidence="17" id="KW-0539">Nucleus</keyword>
<keyword evidence="9" id="KW-0493">Microtubule</keyword>
<dbReference type="GO" id="GO:0005874">
    <property type="term" value="C:microtubule"/>
    <property type="evidence" value="ECO:0007669"/>
    <property type="project" value="UniProtKB-KW"/>
</dbReference>
<protein>
    <recommendedName>
        <fullName evidence="6">Tripartite motif-containing protein 54</fullName>
        <ecNumber evidence="5">2.3.2.27</ecNumber>
    </recommendedName>
</protein>
<evidence type="ECO:0000256" key="17">
    <source>
        <dbReference type="ARBA" id="ARBA00023242"/>
    </source>
</evidence>
<evidence type="ECO:0000313" key="25">
    <source>
        <dbReference type="Proteomes" id="UP000752171"/>
    </source>
</evidence>
<comment type="caution">
    <text evidence="24">The sequence shown here is derived from an EMBL/GenBank/DDBJ whole genome shotgun (WGS) entry which is preliminary data.</text>
</comment>
<name>A0A8T2LF50_ASTMX</name>
<dbReference type="PROSITE" id="PS00518">
    <property type="entry name" value="ZF_RING_1"/>
    <property type="match status" value="1"/>
</dbReference>
<dbReference type="GO" id="GO:0030154">
    <property type="term" value="P:cell differentiation"/>
    <property type="evidence" value="ECO:0007669"/>
    <property type="project" value="UniProtKB-KW"/>
</dbReference>
<dbReference type="AlphaFoldDB" id="A0A8T2LF50"/>
<evidence type="ECO:0000256" key="14">
    <source>
        <dbReference type="ARBA" id="ARBA00022833"/>
    </source>
</evidence>
<dbReference type="EMBL" id="JAICCE010000013">
    <property type="protein sequence ID" value="KAG9269534.1"/>
    <property type="molecule type" value="Genomic_DNA"/>
</dbReference>
<keyword evidence="10" id="KW-0479">Metal-binding</keyword>
<dbReference type="PANTHER" id="PTHR24099:SF17">
    <property type="entry name" value="TRIPARTITE MOTIF CONTAINING 55"/>
    <property type="match status" value="1"/>
</dbReference>
<proteinExistence type="predicted"/>
<evidence type="ECO:0000256" key="13">
    <source>
        <dbReference type="ARBA" id="ARBA00022786"/>
    </source>
</evidence>
<dbReference type="GO" id="GO:0070507">
    <property type="term" value="P:regulation of microtubule cytoskeleton organization"/>
    <property type="evidence" value="ECO:0007669"/>
    <property type="project" value="TreeGrafter"/>
</dbReference>
<keyword evidence="15 19" id="KW-0175">Coiled coil</keyword>
<feature type="compositionally biased region" description="Basic and acidic residues" evidence="20">
    <location>
        <begin position="511"/>
        <end position="522"/>
    </location>
</feature>
<dbReference type="GO" id="GO:0005634">
    <property type="term" value="C:nucleus"/>
    <property type="evidence" value="ECO:0007669"/>
    <property type="project" value="UniProtKB-SubCell"/>
</dbReference>
<dbReference type="InterPro" id="IPR017907">
    <property type="entry name" value="Znf_RING_CS"/>
</dbReference>
<evidence type="ECO:0000256" key="4">
    <source>
        <dbReference type="ARBA" id="ARBA00004496"/>
    </source>
</evidence>
<dbReference type="SUPFAM" id="SSF57850">
    <property type="entry name" value="RING/U-box"/>
    <property type="match status" value="1"/>
</dbReference>
<evidence type="ECO:0000256" key="2">
    <source>
        <dbReference type="ARBA" id="ARBA00003888"/>
    </source>
</evidence>
<dbReference type="InterPro" id="IPR017903">
    <property type="entry name" value="COS_domain"/>
</dbReference>
<dbReference type="PROSITE" id="PS50089">
    <property type="entry name" value="ZF_RING_2"/>
    <property type="match status" value="1"/>
</dbReference>
<comment type="function">
    <text evidence="2">May bind and stabilize microtubules during myotubes formation.</text>
</comment>
<dbReference type="GO" id="GO:0008270">
    <property type="term" value="F:zinc ion binding"/>
    <property type="evidence" value="ECO:0007669"/>
    <property type="project" value="UniProtKB-KW"/>
</dbReference>
<evidence type="ECO:0000256" key="8">
    <source>
        <dbReference type="ARBA" id="ARBA00022679"/>
    </source>
</evidence>
<dbReference type="CDD" id="cd19833">
    <property type="entry name" value="Bbox2_MuRF3_C-II"/>
    <property type="match status" value="1"/>
</dbReference>
<dbReference type="PROSITE" id="PS51262">
    <property type="entry name" value="COS"/>
    <property type="match status" value="1"/>
</dbReference>
<dbReference type="InterPro" id="IPR000315">
    <property type="entry name" value="Znf_B-box"/>
</dbReference>
<evidence type="ECO:0000256" key="12">
    <source>
        <dbReference type="ARBA" id="ARBA00022782"/>
    </source>
</evidence>